<protein>
    <submittedName>
        <fullName evidence="2">Uncharacterized protein</fullName>
    </submittedName>
</protein>
<keyword evidence="3" id="KW-1185">Reference proteome</keyword>
<reference evidence="2 3" key="1">
    <citation type="submission" date="2021-06" db="EMBL/GenBank/DDBJ databases">
        <authorList>
            <person name="Palmer J.M."/>
        </authorList>
    </citation>
    <scope>NUCLEOTIDE SEQUENCE [LARGE SCALE GENOMIC DNA]</scope>
    <source>
        <strain evidence="2 3">CL_MEX2019</strain>
        <tissue evidence="2">Muscle</tissue>
    </source>
</reference>
<feature type="compositionally biased region" description="Basic and acidic residues" evidence="1">
    <location>
        <begin position="14"/>
        <end position="28"/>
    </location>
</feature>
<feature type="region of interest" description="Disordered" evidence="1">
    <location>
        <begin position="1"/>
        <end position="28"/>
    </location>
</feature>
<comment type="caution">
    <text evidence="2">The sequence shown here is derived from an EMBL/GenBank/DDBJ whole genome shotgun (WGS) entry which is preliminary data.</text>
</comment>
<name>A0ABU7F6J5_9TELE</name>
<dbReference type="Proteomes" id="UP001352852">
    <property type="component" value="Unassembled WGS sequence"/>
</dbReference>
<accession>A0ABU7F6J5</accession>
<organism evidence="2 3">
    <name type="scientific">Characodon lateralis</name>
    <dbReference type="NCBI Taxonomy" id="208331"/>
    <lineage>
        <taxon>Eukaryota</taxon>
        <taxon>Metazoa</taxon>
        <taxon>Chordata</taxon>
        <taxon>Craniata</taxon>
        <taxon>Vertebrata</taxon>
        <taxon>Euteleostomi</taxon>
        <taxon>Actinopterygii</taxon>
        <taxon>Neopterygii</taxon>
        <taxon>Teleostei</taxon>
        <taxon>Neoteleostei</taxon>
        <taxon>Acanthomorphata</taxon>
        <taxon>Ovalentaria</taxon>
        <taxon>Atherinomorphae</taxon>
        <taxon>Cyprinodontiformes</taxon>
        <taxon>Goodeidae</taxon>
        <taxon>Characodon</taxon>
    </lineage>
</organism>
<sequence>MASCLSFGLGPAGSHEEQPSHQALSDKSRLQAWLQGGTPAPPYRALRTSHLGLEYFIRPIKNNFDTEM</sequence>
<proteinExistence type="predicted"/>
<evidence type="ECO:0000256" key="1">
    <source>
        <dbReference type="SAM" id="MobiDB-lite"/>
    </source>
</evidence>
<evidence type="ECO:0000313" key="2">
    <source>
        <dbReference type="EMBL" id="MED6294911.1"/>
    </source>
</evidence>
<dbReference type="EMBL" id="JAHUTJ010076830">
    <property type="protein sequence ID" value="MED6294911.1"/>
    <property type="molecule type" value="Genomic_DNA"/>
</dbReference>
<gene>
    <name evidence="2" type="ORF">CHARACLAT_025915</name>
</gene>
<evidence type="ECO:0000313" key="3">
    <source>
        <dbReference type="Proteomes" id="UP001352852"/>
    </source>
</evidence>